<dbReference type="CDD" id="cd00118">
    <property type="entry name" value="LysM"/>
    <property type="match status" value="1"/>
</dbReference>
<dbReference type="EMBL" id="CP109546">
    <property type="protein sequence ID" value="WTZ14671.1"/>
    <property type="molecule type" value="Genomic_DNA"/>
</dbReference>
<name>A0AAU3IE24_9ACTN</name>
<accession>A0AAU3IE24</accession>
<dbReference type="Pfam" id="PF06737">
    <property type="entry name" value="Transglycosylas"/>
    <property type="match status" value="1"/>
</dbReference>
<evidence type="ECO:0000256" key="2">
    <source>
        <dbReference type="ARBA" id="ARBA00022801"/>
    </source>
</evidence>
<dbReference type="GO" id="GO:0016787">
    <property type="term" value="F:hydrolase activity"/>
    <property type="evidence" value="ECO:0007669"/>
    <property type="project" value="UniProtKB-KW"/>
</dbReference>
<evidence type="ECO:0000256" key="4">
    <source>
        <dbReference type="SAM" id="SignalP"/>
    </source>
</evidence>
<feature type="region of interest" description="Disordered" evidence="3">
    <location>
        <begin position="203"/>
        <end position="229"/>
    </location>
</feature>
<gene>
    <name evidence="6" type="ORF">OG699_11750</name>
</gene>
<feature type="signal peptide" evidence="4">
    <location>
        <begin position="1"/>
        <end position="41"/>
    </location>
</feature>
<evidence type="ECO:0000256" key="3">
    <source>
        <dbReference type="SAM" id="MobiDB-lite"/>
    </source>
</evidence>
<dbReference type="Pfam" id="PF01476">
    <property type="entry name" value="LysM"/>
    <property type="match status" value="1"/>
</dbReference>
<proteinExistence type="inferred from homology"/>
<dbReference type="PROSITE" id="PS51782">
    <property type="entry name" value="LYSM"/>
    <property type="match status" value="1"/>
</dbReference>
<dbReference type="InterPro" id="IPR018392">
    <property type="entry name" value="LysM"/>
</dbReference>
<dbReference type="SMART" id="SM00257">
    <property type="entry name" value="LysM"/>
    <property type="match status" value="1"/>
</dbReference>
<keyword evidence="4" id="KW-0732">Signal</keyword>
<organism evidence="6">
    <name type="scientific">Streptomyces sp. NBC_01393</name>
    <dbReference type="NCBI Taxonomy" id="2903851"/>
    <lineage>
        <taxon>Bacteria</taxon>
        <taxon>Bacillati</taxon>
        <taxon>Actinomycetota</taxon>
        <taxon>Actinomycetes</taxon>
        <taxon>Kitasatosporales</taxon>
        <taxon>Streptomycetaceae</taxon>
        <taxon>Streptomyces</taxon>
    </lineage>
</organism>
<dbReference type="Gene3D" id="1.10.530.10">
    <property type="match status" value="1"/>
</dbReference>
<keyword evidence="2" id="KW-0378">Hydrolase</keyword>
<dbReference type="Gene3D" id="3.10.350.10">
    <property type="entry name" value="LysM domain"/>
    <property type="match status" value="1"/>
</dbReference>
<dbReference type="InterPro" id="IPR036779">
    <property type="entry name" value="LysM_dom_sf"/>
</dbReference>
<dbReference type="CDD" id="cd13925">
    <property type="entry name" value="RPF"/>
    <property type="match status" value="1"/>
</dbReference>
<feature type="chain" id="PRO_5043547588" evidence="4">
    <location>
        <begin position="42"/>
        <end position="229"/>
    </location>
</feature>
<evidence type="ECO:0000259" key="5">
    <source>
        <dbReference type="PROSITE" id="PS51782"/>
    </source>
</evidence>
<reference evidence="6" key="1">
    <citation type="submission" date="2022-10" db="EMBL/GenBank/DDBJ databases">
        <title>The complete genomes of actinobacterial strains from the NBC collection.</title>
        <authorList>
            <person name="Joergensen T.S."/>
            <person name="Alvarez Arevalo M."/>
            <person name="Sterndorff E.B."/>
            <person name="Faurdal D."/>
            <person name="Vuksanovic O."/>
            <person name="Mourched A.-S."/>
            <person name="Charusanti P."/>
            <person name="Shaw S."/>
            <person name="Blin K."/>
            <person name="Weber T."/>
        </authorList>
    </citation>
    <scope>NUCLEOTIDE SEQUENCE</scope>
    <source>
        <strain evidence="6">NBC_01393</strain>
    </source>
</reference>
<feature type="domain" description="LysM" evidence="5">
    <location>
        <begin position="145"/>
        <end position="194"/>
    </location>
</feature>
<evidence type="ECO:0000256" key="1">
    <source>
        <dbReference type="ARBA" id="ARBA00010830"/>
    </source>
</evidence>
<dbReference type="SUPFAM" id="SSF53955">
    <property type="entry name" value="Lysozyme-like"/>
    <property type="match status" value="1"/>
</dbReference>
<sequence>MPTRRIPPSTRTASRLPNGRARYAAVVAAVLAALVPCDADAAAPPPLPGPGSARGASDCANDEWPWTCLAECESGGRWHANTGNGYYGGLQFWQPTWVRFGGLAYAPRADLATRAQQIKVAKKVLAVQGWGAWPDCSRSYGLQGPFHVVKTGETLASIARKYRVTGGWQTLYSVNKKKIGGSPDRLAKGLQLVIPKPAGASRTGGPALFGPPLNPVAHRSAPPSRWPLR</sequence>
<evidence type="ECO:0000313" key="6">
    <source>
        <dbReference type="EMBL" id="WTZ14671.1"/>
    </source>
</evidence>
<dbReference type="AlphaFoldDB" id="A0AAU3IE24"/>
<comment type="similarity">
    <text evidence="1">Belongs to the transglycosylase family. Rpf subfamily.</text>
</comment>
<dbReference type="SUPFAM" id="SSF54106">
    <property type="entry name" value="LysM domain"/>
    <property type="match status" value="1"/>
</dbReference>
<dbReference type="InterPro" id="IPR023346">
    <property type="entry name" value="Lysozyme-like_dom_sf"/>
</dbReference>
<protein>
    <submittedName>
        <fullName evidence="6">LysM peptidoglycan-binding domain-containing protein</fullName>
    </submittedName>
</protein>
<dbReference type="InterPro" id="IPR010618">
    <property type="entry name" value="RPF"/>
</dbReference>